<dbReference type="PROSITE" id="PS00369">
    <property type="entry name" value="PTS_HPR_HIS"/>
    <property type="match status" value="1"/>
</dbReference>
<evidence type="ECO:0000313" key="7">
    <source>
        <dbReference type="EMBL" id="TFU33162.1"/>
    </source>
</evidence>
<sequence length="86" mass="8879">MAQRRVVITAHAGLHARPAAELARLAQEREGGIRIRTAGATVDAASVLAVMDLALERGAEIVLETEGPDAEAALETAAGLLDPRGV</sequence>
<dbReference type="PRINTS" id="PR00107">
    <property type="entry name" value="PHOSPHOCPHPR"/>
</dbReference>
<organism evidence="7 8">
    <name type="scientific">Microbacterium paludicola</name>
    <dbReference type="NCBI Taxonomy" id="300019"/>
    <lineage>
        <taxon>Bacteria</taxon>
        <taxon>Bacillati</taxon>
        <taxon>Actinomycetota</taxon>
        <taxon>Actinomycetes</taxon>
        <taxon>Micrococcales</taxon>
        <taxon>Microbacteriaceae</taxon>
        <taxon>Microbacterium</taxon>
    </lineage>
</organism>
<evidence type="ECO:0000313" key="8">
    <source>
        <dbReference type="Proteomes" id="UP000298358"/>
    </source>
</evidence>
<dbReference type="OrthoDB" id="9798965at2"/>
<dbReference type="Gene3D" id="3.30.1340.10">
    <property type="entry name" value="HPr-like"/>
    <property type="match status" value="1"/>
</dbReference>
<dbReference type="EMBL" id="SPQB01000013">
    <property type="protein sequence ID" value="TFU33162.1"/>
    <property type="molecule type" value="Genomic_DNA"/>
</dbReference>
<dbReference type="PROSITE" id="PS51350">
    <property type="entry name" value="PTS_HPR_DOM"/>
    <property type="match status" value="1"/>
</dbReference>
<feature type="domain" description="HPr" evidence="6">
    <location>
        <begin position="1"/>
        <end position="86"/>
    </location>
</feature>
<dbReference type="SUPFAM" id="SSF55594">
    <property type="entry name" value="HPr-like"/>
    <property type="match status" value="1"/>
</dbReference>
<comment type="function">
    <text evidence="1">General (non sugar-specific) component of the phosphoenolpyruvate-dependent sugar phosphotransferase system (sugar PTS). This major carbohydrate active-transport system catalyzes the phosphorylation of incoming sugar substrates concomitantly with their translocation across the cell membrane. The phosphoryl group from phosphoenolpyruvate (PEP) is transferred to the phosphoryl carrier protein HPr by enzyme I. Phospho-HPr then transfers it to the PTS EIIA domain.</text>
</comment>
<evidence type="ECO:0000256" key="4">
    <source>
        <dbReference type="ARBA" id="ARBA00022490"/>
    </source>
</evidence>
<evidence type="ECO:0000259" key="6">
    <source>
        <dbReference type="PROSITE" id="PS51350"/>
    </source>
</evidence>
<comment type="caution">
    <text evidence="7">The sequence shown here is derived from an EMBL/GenBank/DDBJ whole genome shotgun (WGS) entry which is preliminary data.</text>
</comment>
<dbReference type="InterPro" id="IPR035895">
    <property type="entry name" value="HPr-like_sf"/>
</dbReference>
<proteinExistence type="predicted"/>
<dbReference type="Proteomes" id="UP000298358">
    <property type="component" value="Unassembled WGS sequence"/>
</dbReference>
<dbReference type="InterPro" id="IPR001020">
    <property type="entry name" value="PTS_HPr_His_P_site"/>
</dbReference>
<dbReference type="RefSeq" id="WP_135114207.1">
    <property type="nucleotide sequence ID" value="NZ_JADGLL010000013.1"/>
</dbReference>
<dbReference type="NCBIfam" id="TIGR01003">
    <property type="entry name" value="PTS_HPr_family"/>
    <property type="match status" value="1"/>
</dbReference>
<protein>
    <recommendedName>
        <fullName evidence="3">Phosphocarrier protein HPr</fullName>
    </recommendedName>
</protein>
<accession>A0A4Y9FY32</accession>
<evidence type="ECO:0000256" key="1">
    <source>
        <dbReference type="ARBA" id="ARBA00003681"/>
    </source>
</evidence>
<dbReference type="CDD" id="cd00367">
    <property type="entry name" value="PTS-HPr_like"/>
    <property type="match status" value="1"/>
</dbReference>
<name>A0A4Y9FY32_9MICO</name>
<evidence type="ECO:0000256" key="3">
    <source>
        <dbReference type="ARBA" id="ARBA00020422"/>
    </source>
</evidence>
<dbReference type="InterPro" id="IPR000032">
    <property type="entry name" value="HPr-like"/>
</dbReference>
<gene>
    <name evidence="7" type="ORF">E4U02_07380</name>
</gene>
<dbReference type="GO" id="GO:0009401">
    <property type="term" value="P:phosphoenolpyruvate-dependent sugar phosphotransferase system"/>
    <property type="evidence" value="ECO:0007669"/>
    <property type="project" value="UniProtKB-KW"/>
</dbReference>
<keyword evidence="5" id="KW-0598">Phosphotransferase system</keyword>
<keyword evidence="4" id="KW-0963">Cytoplasm</keyword>
<dbReference type="InterPro" id="IPR050399">
    <property type="entry name" value="HPr"/>
</dbReference>
<dbReference type="GO" id="GO:0005737">
    <property type="term" value="C:cytoplasm"/>
    <property type="evidence" value="ECO:0007669"/>
    <property type="project" value="UniProtKB-SubCell"/>
</dbReference>
<dbReference type="AlphaFoldDB" id="A0A4Y9FY32"/>
<dbReference type="PANTHER" id="PTHR33705:SF2">
    <property type="entry name" value="PHOSPHOCARRIER PROTEIN NPR"/>
    <property type="match status" value="1"/>
</dbReference>
<reference evidence="7 8" key="1">
    <citation type="submission" date="2019-03" db="EMBL/GenBank/DDBJ databases">
        <title>Diversity of the mouse oral microbiome.</title>
        <authorList>
            <person name="Joseph S."/>
            <person name="Aduse-Opoku J."/>
            <person name="Curtis M."/>
            <person name="Wade W."/>
            <person name="Hashim A."/>
        </authorList>
    </citation>
    <scope>NUCLEOTIDE SEQUENCE [LARGE SCALE GENOMIC DNA]</scope>
    <source>
        <strain evidence="7 8">P1012</strain>
    </source>
</reference>
<evidence type="ECO:0000256" key="2">
    <source>
        <dbReference type="ARBA" id="ARBA00004496"/>
    </source>
</evidence>
<keyword evidence="8" id="KW-1185">Reference proteome</keyword>
<evidence type="ECO:0000256" key="5">
    <source>
        <dbReference type="ARBA" id="ARBA00022683"/>
    </source>
</evidence>
<dbReference type="PANTHER" id="PTHR33705">
    <property type="entry name" value="PHOSPHOCARRIER PROTEIN HPR"/>
    <property type="match status" value="1"/>
</dbReference>
<dbReference type="Pfam" id="PF00381">
    <property type="entry name" value="PTS-HPr"/>
    <property type="match status" value="1"/>
</dbReference>
<comment type="subcellular location">
    <subcellularLocation>
        <location evidence="2">Cytoplasm</location>
    </subcellularLocation>
</comment>